<feature type="transmembrane region" description="Helical" evidence="8">
    <location>
        <begin position="539"/>
        <end position="557"/>
    </location>
</feature>
<feature type="region of interest" description="Disordered" evidence="7">
    <location>
        <begin position="669"/>
        <end position="699"/>
    </location>
</feature>
<gene>
    <name evidence="10" type="ORF">SLS62_004336</name>
</gene>
<evidence type="ECO:0000313" key="11">
    <source>
        <dbReference type="Proteomes" id="UP001320420"/>
    </source>
</evidence>
<proteinExistence type="predicted"/>
<keyword evidence="3" id="KW-0592">Phosphate transport</keyword>
<keyword evidence="2" id="KW-0813">Transport</keyword>
<keyword evidence="5 8" id="KW-1133">Transmembrane helix</keyword>
<evidence type="ECO:0000256" key="5">
    <source>
        <dbReference type="ARBA" id="ARBA00022989"/>
    </source>
</evidence>
<comment type="subcellular location">
    <subcellularLocation>
        <location evidence="1">Membrane</location>
        <topology evidence="1">Multi-pass membrane protein</topology>
    </subcellularLocation>
</comment>
<dbReference type="PANTHER" id="PTHR24064">
    <property type="entry name" value="SOLUTE CARRIER FAMILY 22 MEMBER"/>
    <property type="match status" value="1"/>
</dbReference>
<dbReference type="EMBL" id="JAKJXP020000026">
    <property type="protein sequence ID" value="KAK7753713.1"/>
    <property type="molecule type" value="Genomic_DNA"/>
</dbReference>
<evidence type="ECO:0000256" key="4">
    <source>
        <dbReference type="ARBA" id="ARBA00022692"/>
    </source>
</evidence>
<keyword evidence="4 8" id="KW-0812">Transmembrane</keyword>
<feature type="transmembrane region" description="Helical" evidence="8">
    <location>
        <begin position="431"/>
        <end position="450"/>
    </location>
</feature>
<dbReference type="GO" id="GO:0006817">
    <property type="term" value="P:phosphate ion transport"/>
    <property type="evidence" value="ECO:0007669"/>
    <property type="project" value="UniProtKB-KW"/>
</dbReference>
<comment type="caution">
    <text evidence="10">The sequence shown here is derived from an EMBL/GenBank/DDBJ whole genome shotgun (WGS) entry which is preliminary data.</text>
</comment>
<keyword evidence="6 8" id="KW-0472">Membrane</keyword>
<dbReference type="GO" id="GO:0016020">
    <property type="term" value="C:membrane"/>
    <property type="evidence" value="ECO:0007669"/>
    <property type="project" value="UniProtKB-SubCell"/>
</dbReference>
<evidence type="ECO:0000256" key="7">
    <source>
        <dbReference type="SAM" id="MobiDB-lite"/>
    </source>
</evidence>
<dbReference type="SUPFAM" id="SSF103473">
    <property type="entry name" value="MFS general substrate transporter"/>
    <property type="match status" value="1"/>
</dbReference>
<evidence type="ECO:0000259" key="9">
    <source>
        <dbReference type="PROSITE" id="PS50850"/>
    </source>
</evidence>
<evidence type="ECO:0000256" key="3">
    <source>
        <dbReference type="ARBA" id="ARBA00022592"/>
    </source>
</evidence>
<evidence type="ECO:0000256" key="1">
    <source>
        <dbReference type="ARBA" id="ARBA00004141"/>
    </source>
</evidence>
<feature type="transmembrane region" description="Helical" evidence="8">
    <location>
        <begin position="264"/>
        <end position="281"/>
    </location>
</feature>
<feature type="transmembrane region" description="Helical" evidence="8">
    <location>
        <begin position="212"/>
        <end position="239"/>
    </location>
</feature>
<dbReference type="GO" id="GO:0005315">
    <property type="term" value="F:phosphate transmembrane transporter activity"/>
    <property type="evidence" value="ECO:0007669"/>
    <property type="project" value="InterPro"/>
</dbReference>
<feature type="transmembrane region" description="Helical" evidence="8">
    <location>
        <begin position="50"/>
        <end position="69"/>
    </location>
</feature>
<dbReference type="PROSITE" id="PS50850">
    <property type="entry name" value="MFS"/>
    <property type="match status" value="1"/>
</dbReference>
<feature type="transmembrane region" description="Helical" evidence="8">
    <location>
        <begin position="356"/>
        <end position="376"/>
    </location>
</feature>
<dbReference type="AlphaFoldDB" id="A0AAN9V571"/>
<dbReference type="PROSITE" id="PS00217">
    <property type="entry name" value="SUGAR_TRANSPORT_2"/>
    <property type="match status" value="1"/>
</dbReference>
<dbReference type="InterPro" id="IPR036259">
    <property type="entry name" value="MFS_trans_sf"/>
</dbReference>
<evidence type="ECO:0000256" key="2">
    <source>
        <dbReference type="ARBA" id="ARBA00022448"/>
    </source>
</evidence>
<keyword evidence="11" id="KW-1185">Reference proteome</keyword>
<feature type="transmembrane region" description="Helical" evidence="8">
    <location>
        <begin position="396"/>
        <end position="419"/>
    </location>
</feature>
<evidence type="ECO:0000256" key="6">
    <source>
        <dbReference type="ARBA" id="ARBA00023136"/>
    </source>
</evidence>
<dbReference type="InterPro" id="IPR004738">
    <property type="entry name" value="Phos_permease"/>
</dbReference>
<dbReference type="CDD" id="cd17364">
    <property type="entry name" value="MFS_PhT"/>
    <property type="match status" value="1"/>
</dbReference>
<dbReference type="Gene3D" id="1.20.1250.20">
    <property type="entry name" value="MFS general substrate transporter like domains"/>
    <property type="match status" value="2"/>
</dbReference>
<evidence type="ECO:0000256" key="8">
    <source>
        <dbReference type="SAM" id="Phobius"/>
    </source>
</evidence>
<organism evidence="10 11">
    <name type="scientific">Diatrype stigma</name>
    <dbReference type="NCBI Taxonomy" id="117547"/>
    <lineage>
        <taxon>Eukaryota</taxon>
        <taxon>Fungi</taxon>
        <taxon>Dikarya</taxon>
        <taxon>Ascomycota</taxon>
        <taxon>Pezizomycotina</taxon>
        <taxon>Sordariomycetes</taxon>
        <taxon>Xylariomycetidae</taxon>
        <taxon>Xylariales</taxon>
        <taxon>Diatrypaceae</taxon>
        <taxon>Diatrype</taxon>
    </lineage>
</organism>
<dbReference type="InterPro" id="IPR005829">
    <property type="entry name" value="Sugar_transporter_CS"/>
</dbReference>
<sequence length="738" mass="80162">MEMLPEPMTPIAYERTYGGNRAFHNFFNDFSHIQDPNLRRRLALSEIDKIPFGLYHVRAVLVAGIGFFLDSYDIFAINLITMLLGVVFWSGGPDARGAHGGSGYGYGGGNHGTLPTPVATTLKASTSAGIVVGQILFGWLADVFGRRRMYGIELIIIVFSTLSCCLTAASQAVSFTGLMTFWRVMMGVGIGGDYPLSSVITSEFAPTRWRGAMMAAVFSMQGFGQLLAAVVALIATAAFRDAFRTAPGLDQCDARCQVAADRCWRIIVGVGALPACFALYYRITIPETPRYTFEVARDVEKASADIKAYVASQSEGEVDEIKQARMKKVASPALNIPSASWFDLFSHFRQWRNMKVLIGTTMSWFFLDLAFYGLGLNNHIVLQAIGYADGANLYEMLYNGAVGTIILVVAGSLPGYWTAIVTIDTLGRRNLQLFGFLILTVIFCVLGFAYHRLSQTSLLALYIVANFFFNWGPNTTTFIVPGECFPTRYRSSGHGLSAAMGKMGAIIAQVISTPLLAKGAPRDCSAVSGTSCSPWIDRLMQIFALFMLLGFFVSLLIPETKGITLEELAGEEPTSYDAGRNGSIAAAPPPASHWLRFFRGGQPAGFFISRQQRASPSGGGGVVGGRSPRVDIMASPELAAQQQQQQAAIAARGGRWKRGTRLWKMKMMAARKKRKLRPASGESREYAPSSMSSTAGMVPPEHAGVLPGWGVGWGRVDRGGNLIAMENIRLQDVGSLLR</sequence>
<protein>
    <recommendedName>
        <fullName evidence="9">Major facilitator superfamily (MFS) profile domain-containing protein</fullName>
    </recommendedName>
</protein>
<dbReference type="Proteomes" id="UP001320420">
    <property type="component" value="Unassembled WGS sequence"/>
</dbReference>
<dbReference type="Pfam" id="PF00083">
    <property type="entry name" value="Sugar_tr"/>
    <property type="match status" value="1"/>
</dbReference>
<feature type="transmembrane region" description="Helical" evidence="8">
    <location>
        <begin position="75"/>
        <end position="92"/>
    </location>
</feature>
<dbReference type="InterPro" id="IPR005828">
    <property type="entry name" value="MFS_sugar_transport-like"/>
</dbReference>
<accession>A0AAN9V571</accession>
<evidence type="ECO:0000313" key="10">
    <source>
        <dbReference type="EMBL" id="KAK7753713.1"/>
    </source>
</evidence>
<feature type="transmembrane region" description="Helical" evidence="8">
    <location>
        <begin position="154"/>
        <end position="175"/>
    </location>
</feature>
<dbReference type="InterPro" id="IPR020846">
    <property type="entry name" value="MFS_dom"/>
</dbReference>
<name>A0AAN9V571_9PEZI</name>
<reference evidence="10 11" key="1">
    <citation type="submission" date="2024-02" db="EMBL/GenBank/DDBJ databases">
        <title>De novo assembly and annotation of 12 fungi associated with fruit tree decline syndrome in Ontario, Canada.</title>
        <authorList>
            <person name="Sulman M."/>
            <person name="Ellouze W."/>
            <person name="Ilyukhin E."/>
        </authorList>
    </citation>
    <scope>NUCLEOTIDE SEQUENCE [LARGE SCALE GENOMIC DNA]</scope>
    <source>
        <strain evidence="10 11">M11/M66-122</strain>
    </source>
</reference>
<dbReference type="NCBIfam" id="TIGR00887">
    <property type="entry name" value="2A0109"/>
    <property type="match status" value="1"/>
</dbReference>
<feature type="domain" description="Major facilitator superfamily (MFS) profile" evidence="9">
    <location>
        <begin position="59"/>
        <end position="561"/>
    </location>
</feature>